<feature type="domain" description="HAT C-terminal dimerisation" evidence="3">
    <location>
        <begin position="410"/>
        <end position="473"/>
    </location>
</feature>
<feature type="compositionally biased region" description="Pro residues" evidence="1">
    <location>
        <begin position="316"/>
        <end position="326"/>
    </location>
</feature>
<feature type="compositionally biased region" description="Basic and acidic residues" evidence="1">
    <location>
        <begin position="376"/>
        <end position="388"/>
    </location>
</feature>
<feature type="region of interest" description="Disordered" evidence="1">
    <location>
        <begin position="311"/>
        <end position="338"/>
    </location>
</feature>
<comment type="caution">
    <text evidence="4">The sequence shown here is derived from an EMBL/GenBank/DDBJ whole genome shotgun (WGS) entry which is preliminary data.</text>
</comment>
<dbReference type="Pfam" id="PF05699">
    <property type="entry name" value="Dimer_Tnp_hAT"/>
    <property type="match status" value="1"/>
</dbReference>
<dbReference type="InterPro" id="IPR012337">
    <property type="entry name" value="RNaseH-like_sf"/>
</dbReference>
<dbReference type="PANTHER" id="PTHR33099:SF7">
    <property type="entry name" value="MYND-TYPE DOMAIN-CONTAINING PROTEIN"/>
    <property type="match status" value="1"/>
</dbReference>
<dbReference type="Gene3D" id="2.60.120.620">
    <property type="entry name" value="q2cbj1_9rhob like domain"/>
    <property type="match status" value="1"/>
</dbReference>
<dbReference type="OrthoDB" id="124582at2759"/>
<keyword evidence="2" id="KW-0812">Transmembrane</keyword>
<dbReference type="GO" id="GO:0046983">
    <property type="term" value="F:protein dimerization activity"/>
    <property type="evidence" value="ECO:0007669"/>
    <property type="project" value="InterPro"/>
</dbReference>
<organism evidence="4 5">
    <name type="scientific">Panaeolus cyanescens</name>
    <dbReference type="NCBI Taxonomy" id="181874"/>
    <lineage>
        <taxon>Eukaryota</taxon>
        <taxon>Fungi</taxon>
        <taxon>Dikarya</taxon>
        <taxon>Basidiomycota</taxon>
        <taxon>Agaricomycotina</taxon>
        <taxon>Agaricomycetes</taxon>
        <taxon>Agaricomycetidae</taxon>
        <taxon>Agaricales</taxon>
        <taxon>Agaricineae</taxon>
        <taxon>Galeropsidaceae</taxon>
        <taxon>Panaeolus</taxon>
    </lineage>
</organism>
<feature type="compositionally biased region" description="Polar residues" evidence="1">
    <location>
        <begin position="253"/>
        <end position="264"/>
    </location>
</feature>
<dbReference type="PANTHER" id="PTHR33099">
    <property type="entry name" value="FE2OG DIOXYGENASE DOMAIN-CONTAINING PROTEIN"/>
    <property type="match status" value="1"/>
</dbReference>
<reference evidence="4 5" key="1">
    <citation type="journal article" date="2018" name="Evol. Lett.">
        <title>Horizontal gene cluster transfer increased hallucinogenic mushroom diversity.</title>
        <authorList>
            <person name="Reynolds H.T."/>
            <person name="Vijayakumar V."/>
            <person name="Gluck-Thaler E."/>
            <person name="Korotkin H.B."/>
            <person name="Matheny P.B."/>
            <person name="Slot J.C."/>
        </authorList>
    </citation>
    <scope>NUCLEOTIDE SEQUENCE [LARGE SCALE GENOMIC DNA]</scope>
    <source>
        <strain evidence="4 5">2629</strain>
    </source>
</reference>
<evidence type="ECO:0000259" key="3">
    <source>
        <dbReference type="Pfam" id="PF05699"/>
    </source>
</evidence>
<feature type="region of interest" description="Disordered" evidence="1">
    <location>
        <begin position="351"/>
        <end position="388"/>
    </location>
</feature>
<feature type="region of interest" description="Disordered" evidence="1">
    <location>
        <begin position="253"/>
        <end position="275"/>
    </location>
</feature>
<accession>A0A409YGV2</accession>
<name>A0A409YGV2_9AGAR</name>
<keyword evidence="2" id="KW-0472">Membrane</keyword>
<dbReference type="Proteomes" id="UP000284842">
    <property type="component" value="Unassembled WGS sequence"/>
</dbReference>
<proteinExistence type="predicted"/>
<dbReference type="InParanoid" id="A0A409YGV2"/>
<dbReference type="InterPro" id="IPR008906">
    <property type="entry name" value="HATC_C_dom"/>
</dbReference>
<evidence type="ECO:0000313" key="4">
    <source>
        <dbReference type="EMBL" id="PPR02251.1"/>
    </source>
</evidence>
<evidence type="ECO:0000256" key="2">
    <source>
        <dbReference type="SAM" id="Phobius"/>
    </source>
</evidence>
<keyword evidence="2" id="KW-1133">Transmembrane helix</keyword>
<evidence type="ECO:0000256" key="1">
    <source>
        <dbReference type="SAM" id="MobiDB-lite"/>
    </source>
</evidence>
<dbReference type="SUPFAM" id="SSF53098">
    <property type="entry name" value="Ribonuclease H-like"/>
    <property type="match status" value="1"/>
</dbReference>
<sequence length="1791" mass="201456">MRKIESCCKAEGIPFDEDGNHNRCFPHVINIAASTIAKELKENPRMVVSSFLETTDHELSNEEMQALSEYEDAVASDPVGISRTIVSSCRSSGQRRAELKSIIIEGNKAGIWQLKVLQLLRDVETRWSSYFLMIGRIIYLYTPLLYFLIHSNNGSLSHLKFSPSQWKVLNDIHDIFEIPHATQELLSAEKTPTIALALPAFELLIQGWLNKQKAIPELAHFIGVGIHKIQEYVQKCRRSRIYGLAMKFRTAQQREQAKSMQDPVQRSSSLPNLSQNLSQSDLASQKLQKGMNHLLTLSQSSSFRRTTSLPILPSTIVPPSPTPHTPLPGNTASGRSNRPIQSLLSSLTPQRPANLSQFESDEPTTPAANTELSQEELDRREAEQLAKDREVAEEEFARYLDAGLSTISDTDNLVHYWDVNEHRFPLMFCVALDVLPVQASAVPCERIFSSSKETCTDRRNRILPRLLEVLQFRKFKLKQARLDFMDSYICKEEDYSIEGNLTRNAIEELLRLGPRGAEELAGLIQNSRESLQETTVQMPSGRRSYYETRRHPDPKARINRIVEMVEICLASGDLSPCTTLFDSLIQPGDIKDPFEVMYTPLVPLLKNSLTKYGHDVLLEPFKSFFRCLISLHLGRLPDTRSLACGCTECERVNRWLLGNSKSMLKFSTTLQGQKHLEREMDKVRLRKIITCNVIRSRGVSTVELSKRDTSNGNVSQVDPTSFIYAIGDDDVLQKVMEERRTKRGLTPDEEHMSSFYLGSASEEEEGNIDRTLNADLSDTLSEDRELFEAYYHRSVEGIAPITGLKIEKLGLIDLPLTEQEAQRIIRRASQEKLCNSQTVITPSMPHSLEIDSAYVSFENSAWQGYFERSVKVAVQNLGAKNFMDRLKCRFSKLVLQKEGFYSSPLEDVVVGTDGTFATTTIILPSAHHGGQVHLTHAGRNTVLDVSSYSQFNISILAWHSGVTHDVKHITSGYRLSLSYDIIYTPTPVLHAPSQLPLDKLRKILKKWKNGGYNSTPHPLLYACMLTSTYSHDSDKDWDVKKLEGWDADFLARSLPIFTELGFVLSIADLTKIDVDRHDGREKLGLGPKDLSFEPDAIVPRDAFDGLREDKVEPQSVEGWPDTLWRYYHRSAFVIFLEDEEEEVIKAFGGAANVVRQLPVTNSPTQYAQRMVKAALAKPLDNNTAISVLNHAVAWEQHDIWNQAIPFVTDPATAITEICRAIGAFGQDLFSERICDLIQKRLSPKGQHQLNNELPAPLGPHVPFIQNGALSCSLKAPLSHFDFLLHLVQNIDGGIKQVAPRDMPKIADLNDSFDRCVELLKEWNKIRQELLDSPRDSGTEYTESKRAIRQCLNVAISKWNDQPPPSGSGSLIQTPWSTVLSERVKTLVNLCHSTSEDRNPCIELFELVGKKSKDYQLDVVLAIHDLNPSCVSAAWAVPLMRTVLYAYSTPDVAHIPLLTQMTEEILIGPYYVLNMLLGLRIQHKIIAPYEFLMGLAMSLHRRFSELSGVGRVLSDNKKLVHLTIVYCVVHSIPRWEDDLPNTLSQDNSPHHRVVAPTQTPNAAVARVMQIVDLCLTLKELGPCAFMFRTLVHLKNAKDMFSVLYIPLVPLLKKSLAEHQRTILDEPFKSFFGCLISLHLGKLFGSVPRTKSVVGCDSGLPCKECDGLNAWLSSDNPTRKYKAEMKTQTHVLREIARGGLKTIVTCTTITSGPDRGLELSKREKVRTPRNWKRAQESVQAFMQNIGDSEVLQKIMEDRYKDFKKASSGEAEYVVGELVIVSPVPSVAGPGIQP</sequence>
<protein>
    <recommendedName>
        <fullName evidence="3">HAT C-terminal dimerisation domain-containing protein</fullName>
    </recommendedName>
</protein>
<feature type="compositionally biased region" description="Low complexity" evidence="1">
    <location>
        <begin position="265"/>
        <end position="275"/>
    </location>
</feature>
<evidence type="ECO:0000313" key="5">
    <source>
        <dbReference type="Proteomes" id="UP000284842"/>
    </source>
</evidence>
<feature type="transmembrane region" description="Helical" evidence="2">
    <location>
        <begin position="130"/>
        <end position="149"/>
    </location>
</feature>
<dbReference type="EMBL" id="NHTK01001179">
    <property type="protein sequence ID" value="PPR02251.1"/>
    <property type="molecule type" value="Genomic_DNA"/>
</dbReference>
<keyword evidence="5" id="KW-1185">Reference proteome</keyword>
<gene>
    <name evidence="4" type="ORF">CVT24_011602</name>
</gene>